<dbReference type="GO" id="GO:0006355">
    <property type="term" value="P:regulation of DNA-templated transcription"/>
    <property type="evidence" value="ECO:0007669"/>
    <property type="project" value="TreeGrafter"/>
</dbReference>
<feature type="domain" description="HTH LytTR-type" evidence="4">
    <location>
        <begin position="139"/>
        <end position="237"/>
    </location>
</feature>
<dbReference type="InterPro" id="IPR011006">
    <property type="entry name" value="CheY-like_superfamily"/>
</dbReference>
<dbReference type="PROSITE" id="PS50110">
    <property type="entry name" value="RESPONSE_REGULATORY"/>
    <property type="match status" value="1"/>
</dbReference>
<organism evidence="5 6">
    <name type="scientific">Pedobacter puniceum</name>
    <dbReference type="NCBI Taxonomy" id="2666136"/>
    <lineage>
        <taxon>Bacteria</taxon>
        <taxon>Pseudomonadati</taxon>
        <taxon>Bacteroidota</taxon>
        <taxon>Sphingobacteriia</taxon>
        <taxon>Sphingobacteriales</taxon>
        <taxon>Sphingobacteriaceae</taxon>
        <taxon>Pedobacter</taxon>
    </lineage>
</organism>
<dbReference type="GO" id="GO:0000156">
    <property type="term" value="F:phosphorelay response regulator activity"/>
    <property type="evidence" value="ECO:0007669"/>
    <property type="project" value="TreeGrafter"/>
</dbReference>
<dbReference type="Gene3D" id="2.40.50.1020">
    <property type="entry name" value="LytTr DNA-binding domain"/>
    <property type="match status" value="1"/>
</dbReference>
<sequence length="239" mass="27793">MKIKVLIVDDEPHAIEVIENYLSNFSEVEIVATCNDGISAFKVLQQKPVDLMFLDIQMPGIKGTDLVKSLKKQPCIIFTTAFAEYAVEGFELEAVDYLIKPISFDRFLRAMDKVLRHFGAQQQIVFSQQSTLVEKDTFLYLKVDRKMMKIAIKDILWIESQKDYIKVVLQHKELVSKQKISLIEELLPEDEFLRIHRSFIVSISKIDSYYAYAVEINNKELPIGRNYKAETQKKLKMIY</sequence>
<dbReference type="AlphaFoldDB" id="A0A7K0FQL9"/>
<dbReference type="SUPFAM" id="SSF52172">
    <property type="entry name" value="CheY-like"/>
    <property type="match status" value="1"/>
</dbReference>
<accession>A0A7K0FQL9</accession>
<evidence type="ECO:0000256" key="2">
    <source>
        <dbReference type="PROSITE-ProRule" id="PRU00169"/>
    </source>
</evidence>
<dbReference type="PANTHER" id="PTHR48111:SF17">
    <property type="entry name" value="TRANSCRIPTIONAL REGULATORY PROTEIN YPDB"/>
    <property type="match status" value="1"/>
</dbReference>
<proteinExistence type="predicted"/>
<dbReference type="EMBL" id="WKJI01000003">
    <property type="protein sequence ID" value="MRX48163.1"/>
    <property type="molecule type" value="Genomic_DNA"/>
</dbReference>
<dbReference type="Gene3D" id="3.40.50.2300">
    <property type="match status" value="1"/>
</dbReference>
<dbReference type="GO" id="GO:0005829">
    <property type="term" value="C:cytosol"/>
    <property type="evidence" value="ECO:0007669"/>
    <property type="project" value="TreeGrafter"/>
</dbReference>
<evidence type="ECO:0000259" key="3">
    <source>
        <dbReference type="PROSITE" id="PS50110"/>
    </source>
</evidence>
<dbReference type="GO" id="GO:0032993">
    <property type="term" value="C:protein-DNA complex"/>
    <property type="evidence" value="ECO:0007669"/>
    <property type="project" value="TreeGrafter"/>
</dbReference>
<evidence type="ECO:0000313" key="6">
    <source>
        <dbReference type="Proteomes" id="UP000462931"/>
    </source>
</evidence>
<name>A0A7K0FQL9_9SPHI</name>
<evidence type="ECO:0000313" key="5">
    <source>
        <dbReference type="EMBL" id="MRX48163.1"/>
    </source>
</evidence>
<dbReference type="SMART" id="SM00850">
    <property type="entry name" value="LytTR"/>
    <property type="match status" value="1"/>
</dbReference>
<dbReference type="InterPro" id="IPR007492">
    <property type="entry name" value="LytTR_DNA-bd_dom"/>
</dbReference>
<dbReference type="Pfam" id="PF00072">
    <property type="entry name" value="Response_reg"/>
    <property type="match status" value="1"/>
</dbReference>
<gene>
    <name evidence="5" type="ORF">GJJ64_13275</name>
</gene>
<dbReference type="SMART" id="SM00448">
    <property type="entry name" value="REC"/>
    <property type="match status" value="1"/>
</dbReference>
<dbReference type="InterPro" id="IPR001789">
    <property type="entry name" value="Sig_transdc_resp-reg_receiver"/>
</dbReference>
<dbReference type="GO" id="GO:0000976">
    <property type="term" value="F:transcription cis-regulatory region binding"/>
    <property type="evidence" value="ECO:0007669"/>
    <property type="project" value="TreeGrafter"/>
</dbReference>
<keyword evidence="1" id="KW-0238">DNA-binding</keyword>
<keyword evidence="2" id="KW-0597">Phosphoprotein</keyword>
<evidence type="ECO:0000256" key="1">
    <source>
        <dbReference type="ARBA" id="ARBA00023125"/>
    </source>
</evidence>
<dbReference type="Proteomes" id="UP000462931">
    <property type="component" value="Unassembled WGS sequence"/>
</dbReference>
<evidence type="ECO:0000259" key="4">
    <source>
        <dbReference type="PROSITE" id="PS50930"/>
    </source>
</evidence>
<feature type="domain" description="Response regulatory" evidence="3">
    <location>
        <begin position="4"/>
        <end position="115"/>
    </location>
</feature>
<comment type="caution">
    <text evidence="5">The sequence shown here is derived from an EMBL/GenBank/DDBJ whole genome shotgun (WGS) entry which is preliminary data.</text>
</comment>
<keyword evidence="6" id="KW-1185">Reference proteome</keyword>
<dbReference type="RefSeq" id="WP_154288253.1">
    <property type="nucleotide sequence ID" value="NZ_WKJI01000003.1"/>
</dbReference>
<dbReference type="PANTHER" id="PTHR48111">
    <property type="entry name" value="REGULATOR OF RPOS"/>
    <property type="match status" value="1"/>
</dbReference>
<reference evidence="5 6" key="1">
    <citation type="submission" date="2019-11" db="EMBL/GenBank/DDBJ databases">
        <authorList>
            <person name="Cheng Q."/>
            <person name="Yang Z."/>
        </authorList>
    </citation>
    <scope>NUCLEOTIDE SEQUENCE [LARGE SCALE GENOMIC DNA]</scope>
    <source>
        <strain evidence="5 6">HX-22-1</strain>
    </source>
</reference>
<feature type="modified residue" description="4-aspartylphosphate" evidence="2">
    <location>
        <position position="55"/>
    </location>
</feature>
<protein>
    <submittedName>
        <fullName evidence="5">Response regulator</fullName>
    </submittedName>
</protein>
<dbReference type="PROSITE" id="PS50930">
    <property type="entry name" value="HTH_LYTTR"/>
    <property type="match status" value="1"/>
</dbReference>
<dbReference type="Pfam" id="PF04397">
    <property type="entry name" value="LytTR"/>
    <property type="match status" value="1"/>
</dbReference>
<dbReference type="InterPro" id="IPR039420">
    <property type="entry name" value="WalR-like"/>
</dbReference>